<protein>
    <submittedName>
        <fullName evidence="1">Uncharacterized protein</fullName>
    </submittedName>
</protein>
<gene>
    <name evidence="1" type="ORF">OCBIM_22003690mg</name>
</gene>
<accession>A0A0L8FZ43</accession>
<organism evidence="1">
    <name type="scientific">Octopus bimaculoides</name>
    <name type="common">California two-spotted octopus</name>
    <dbReference type="NCBI Taxonomy" id="37653"/>
    <lineage>
        <taxon>Eukaryota</taxon>
        <taxon>Metazoa</taxon>
        <taxon>Spiralia</taxon>
        <taxon>Lophotrochozoa</taxon>
        <taxon>Mollusca</taxon>
        <taxon>Cephalopoda</taxon>
        <taxon>Coleoidea</taxon>
        <taxon>Octopodiformes</taxon>
        <taxon>Octopoda</taxon>
        <taxon>Incirrata</taxon>
        <taxon>Octopodidae</taxon>
        <taxon>Octopus</taxon>
    </lineage>
</organism>
<evidence type="ECO:0000313" key="1">
    <source>
        <dbReference type="EMBL" id="KOF70011.1"/>
    </source>
</evidence>
<name>A0A0L8FZ43_OCTBM</name>
<reference evidence="1" key="1">
    <citation type="submission" date="2015-07" db="EMBL/GenBank/DDBJ databases">
        <title>MeaNS - Measles Nucleotide Surveillance Program.</title>
        <authorList>
            <person name="Tran T."/>
            <person name="Druce J."/>
        </authorList>
    </citation>
    <scope>NUCLEOTIDE SEQUENCE</scope>
    <source>
        <strain evidence="1">UCB-OBI-ISO-001</strain>
        <tissue evidence="1">Gonad</tissue>
    </source>
</reference>
<proteinExistence type="predicted"/>
<dbReference type="AlphaFoldDB" id="A0A0L8FZ43"/>
<dbReference type="EMBL" id="KQ425066">
    <property type="protein sequence ID" value="KOF70011.1"/>
    <property type="molecule type" value="Genomic_DNA"/>
</dbReference>
<sequence length="70" mass="7960">MCVHVCVHACVTCFDNSPYQMIPSWKQNCLIILGRKLLLSVVRYWHNLVISGSLGHFYAVPVEPVMIAEK</sequence>